<reference evidence="2 3" key="1">
    <citation type="journal article" date="2012" name="Stand. Genomic Sci.">
        <title>Complete genome sequencing and analysis of Saprospira grandis str. Lewin, a predatory marine bacterium.</title>
        <authorList>
            <person name="Saw J.H."/>
            <person name="Yuryev A."/>
            <person name="Kanbe M."/>
            <person name="Hou S."/>
            <person name="Young A.G."/>
            <person name="Aizawa S."/>
            <person name="Alam M."/>
        </authorList>
    </citation>
    <scope>NUCLEOTIDE SEQUENCE [LARGE SCALE GENOMIC DNA]</scope>
    <source>
        <strain evidence="2 3">Lewin</strain>
        <plasmid evidence="3">Plasmid SGRA01</plasmid>
    </source>
</reference>
<dbReference type="Proteomes" id="UP000007519">
    <property type="component" value="Plasmid unnamed"/>
</dbReference>
<dbReference type="AlphaFoldDB" id="H6LAZ4"/>
<gene>
    <name evidence="2" type="ORF">SGRA_p0019</name>
</gene>
<sequence>MKIKLLLIAALFLGATPLFAQFKSAYKALKKGEVEEAITLFEARILDPKVYIGVEAEYQLARIFANPKYKEFFNLKQAFQYAKSAQRRYATLDAKGIRKLQKNKLSHLEIEGLQLQLLQKAQAQAEKENSYAAYQELIENFKFPSQSHREHIENARNQRAWILAQMTNDFRTYERYFRKHQASLDSVSPKEDSLFQMALLDSYTQLYGWSSYGSFEERFPKNKAIQNEQAAEDFIKIANSTNIRDFETYRLGHPKGYWSDLAYLYIYRLSMQKADIFSLDAFARKHKDYVAQKESFWQFFWQVYKAAKGPEAKEEFLQNYPITQNFKLNW</sequence>
<keyword evidence="2" id="KW-0614">Plasmid</keyword>
<feature type="chain" id="PRO_5003604233" evidence="1">
    <location>
        <begin position="21"/>
        <end position="330"/>
    </location>
</feature>
<dbReference type="EMBL" id="CP002832">
    <property type="protein sequence ID" value="AFC26959.1"/>
    <property type="molecule type" value="Genomic_DNA"/>
</dbReference>
<protein>
    <submittedName>
        <fullName evidence="2">Uncharacterized protein</fullName>
    </submittedName>
</protein>
<dbReference type="OrthoDB" id="9817896at2"/>
<organism evidence="2 3">
    <name type="scientific">Saprospira grandis (strain Lewin)</name>
    <dbReference type="NCBI Taxonomy" id="984262"/>
    <lineage>
        <taxon>Bacteria</taxon>
        <taxon>Pseudomonadati</taxon>
        <taxon>Bacteroidota</taxon>
        <taxon>Saprospiria</taxon>
        <taxon>Saprospirales</taxon>
        <taxon>Saprospiraceae</taxon>
        <taxon>Saprospira</taxon>
    </lineage>
</organism>
<feature type="signal peptide" evidence="1">
    <location>
        <begin position="1"/>
        <end position="20"/>
    </location>
</feature>
<geneLocation type="plasmid" evidence="3">
    <name>SGRA01</name>
</geneLocation>
<dbReference type="RefSeq" id="WP_015695514.1">
    <property type="nucleotide sequence ID" value="NC_016936.1"/>
</dbReference>
<accession>H6LAZ4</accession>
<proteinExistence type="predicted"/>
<dbReference type="HOGENOM" id="CLU_841706_0_0_10"/>
<name>H6LAZ4_SAPGL</name>
<keyword evidence="1" id="KW-0732">Signal</keyword>
<evidence type="ECO:0000313" key="2">
    <source>
        <dbReference type="EMBL" id="AFC26959.1"/>
    </source>
</evidence>
<evidence type="ECO:0000313" key="3">
    <source>
        <dbReference type="Proteomes" id="UP000007519"/>
    </source>
</evidence>
<dbReference type="KEGG" id="sgn:SGRA_p0019"/>
<evidence type="ECO:0000256" key="1">
    <source>
        <dbReference type="SAM" id="SignalP"/>
    </source>
</evidence>
<keyword evidence="3" id="KW-1185">Reference proteome</keyword>